<dbReference type="AlphaFoldDB" id="A0AAD6S3B1"/>
<dbReference type="InterPro" id="IPR027417">
    <property type="entry name" value="P-loop_NTPase"/>
</dbReference>
<proteinExistence type="predicted"/>
<feature type="non-terminal residue" evidence="3">
    <location>
        <position position="178"/>
    </location>
</feature>
<dbReference type="SUPFAM" id="SSF52540">
    <property type="entry name" value="P-loop containing nucleoside triphosphate hydrolases"/>
    <property type="match status" value="1"/>
</dbReference>
<dbReference type="EMBL" id="JARJCM010000268">
    <property type="protein sequence ID" value="KAJ7020293.1"/>
    <property type="molecule type" value="Genomic_DNA"/>
</dbReference>
<evidence type="ECO:0000259" key="2">
    <source>
        <dbReference type="PROSITE" id="PS50837"/>
    </source>
</evidence>
<keyword evidence="4" id="KW-1185">Reference proteome</keyword>
<gene>
    <name evidence="3" type="ORF">C8F04DRAFT_917145</name>
</gene>
<evidence type="ECO:0000313" key="4">
    <source>
        <dbReference type="Proteomes" id="UP001218188"/>
    </source>
</evidence>
<feature type="domain" description="NACHT" evidence="2">
    <location>
        <begin position="25"/>
        <end position="178"/>
    </location>
</feature>
<dbReference type="Gene3D" id="3.40.50.300">
    <property type="entry name" value="P-loop containing nucleotide triphosphate hydrolases"/>
    <property type="match status" value="1"/>
</dbReference>
<dbReference type="PANTHER" id="PTHR10039">
    <property type="entry name" value="AMELOGENIN"/>
    <property type="match status" value="1"/>
</dbReference>
<comment type="caution">
    <text evidence="3">The sequence shown here is derived from an EMBL/GenBank/DDBJ whole genome shotgun (WGS) entry which is preliminary data.</text>
</comment>
<evidence type="ECO:0000313" key="3">
    <source>
        <dbReference type="EMBL" id="KAJ7020293.1"/>
    </source>
</evidence>
<evidence type="ECO:0000256" key="1">
    <source>
        <dbReference type="ARBA" id="ARBA00022737"/>
    </source>
</evidence>
<dbReference type="Pfam" id="PF24883">
    <property type="entry name" value="NPHP3_N"/>
    <property type="match status" value="1"/>
</dbReference>
<dbReference type="InterPro" id="IPR056884">
    <property type="entry name" value="NPHP3-like_N"/>
</dbReference>
<dbReference type="InterPro" id="IPR007111">
    <property type="entry name" value="NACHT_NTPase"/>
</dbReference>
<accession>A0AAD6S3B1</accession>
<reference evidence="3" key="1">
    <citation type="submission" date="2023-03" db="EMBL/GenBank/DDBJ databases">
        <title>Massive genome expansion in bonnet fungi (Mycena s.s.) driven by repeated elements and novel gene families across ecological guilds.</title>
        <authorList>
            <consortium name="Lawrence Berkeley National Laboratory"/>
            <person name="Harder C.B."/>
            <person name="Miyauchi S."/>
            <person name="Viragh M."/>
            <person name="Kuo A."/>
            <person name="Thoen E."/>
            <person name="Andreopoulos B."/>
            <person name="Lu D."/>
            <person name="Skrede I."/>
            <person name="Drula E."/>
            <person name="Henrissat B."/>
            <person name="Morin E."/>
            <person name="Kohler A."/>
            <person name="Barry K."/>
            <person name="LaButti K."/>
            <person name="Morin E."/>
            <person name="Salamov A."/>
            <person name="Lipzen A."/>
            <person name="Mereny Z."/>
            <person name="Hegedus B."/>
            <person name="Baldrian P."/>
            <person name="Stursova M."/>
            <person name="Weitz H."/>
            <person name="Taylor A."/>
            <person name="Grigoriev I.V."/>
            <person name="Nagy L.G."/>
            <person name="Martin F."/>
            <person name="Kauserud H."/>
        </authorList>
    </citation>
    <scope>NUCLEOTIDE SEQUENCE</scope>
    <source>
        <strain evidence="3">CBHHK200</strain>
    </source>
</reference>
<dbReference type="PANTHER" id="PTHR10039:SF14">
    <property type="entry name" value="NACHT DOMAIN-CONTAINING PROTEIN"/>
    <property type="match status" value="1"/>
</dbReference>
<dbReference type="PROSITE" id="PS50837">
    <property type="entry name" value="NACHT"/>
    <property type="match status" value="1"/>
</dbReference>
<keyword evidence="1" id="KW-0677">Repeat</keyword>
<protein>
    <recommendedName>
        <fullName evidence="2">NACHT domain-containing protein</fullName>
    </recommendedName>
</protein>
<dbReference type="Proteomes" id="UP001218188">
    <property type="component" value="Unassembled WGS sequence"/>
</dbReference>
<sequence>HPERAQTDLLRDLYNWTSEADPRSQVLWLYGRAGVGKSVIAQVLCNKLKANGRLGGSFFFKAGHKSLGNGAKLFPTIAYQLTLLERLPVVREHIILAVEQDPSVLSGSFADQLQRLIIEPCAQSSDRTLVILIDGLDQCEDENMQRGILRSVANICSLNVPLRILISSRPDTHIGDAF</sequence>
<feature type="non-terminal residue" evidence="3">
    <location>
        <position position="1"/>
    </location>
</feature>
<organism evidence="3 4">
    <name type="scientific">Mycena alexandri</name>
    <dbReference type="NCBI Taxonomy" id="1745969"/>
    <lineage>
        <taxon>Eukaryota</taxon>
        <taxon>Fungi</taxon>
        <taxon>Dikarya</taxon>
        <taxon>Basidiomycota</taxon>
        <taxon>Agaricomycotina</taxon>
        <taxon>Agaricomycetes</taxon>
        <taxon>Agaricomycetidae</taxon>
        <taxon>Agaricales</taxon>
        <taxon>Marasmiineae</taxon>
        <taxon>Mycenaceae</taxon>
        <taxon>Mycena</taxon>
    </lineage>
</organism>
<name>A0AAD6S3B1_9AGAR</name>